<keyword evidence="2" id="KW-0614">Plasmid</keyword>
<feature type="transmembrane region" description="Helical" evidence="1">
    <location>
        <begin position="304"/>
        <end position="322"/>
    </location>
</feature>
<evidence type="ECO:0000313" key="2">
    <source>
        <dbReference type="EMBL" id="BAY59315.1"/>
    </source>
</evidence>
<keyword evidence="1" id="KW-0472">Membrane</keyword>
<dbReference type="EMBL" id="AP018204">
    <property type="protein sequence ID" value="BAY59315.1"/>
    <property type="molecule type" value="Genomic_DNA"/>
</dbReference>
<proteinExistence type="predicted"/>
<organism evidence="2 3">
    <name type="scientific">Leptolyngbya boryana NIES-2135</name>
    <dbReference type="NCBI Taxonomy" id="1973484"/>
    <lineage>
        <taxon>Bacteria</taxon>
        <taxon>Bacillati</taxon>
        <taxon>Cyanobacteriota</taxon>
        <taxon>Cyanophyceae</taxon>
        <taxon>Leptolyngbyales</taxon>
        <taxon>Leptolyngbyaceae</taxon>
        <taxon>Leptolyngbya group</taxon>
        <taxon>Leptolyngbya</taxon>
    </lineage>
</organism>
<evidence type="ECO:0000256" key="1">
    <source>
        <dbReference type="SAM" id="Phobius"/>
    </source>
</evidence>
<evidence type="ECO:0008006" key="4">
    <source>
        <dbReference type="Google" id="ProtNLM"/>
    </source>
</evidence>
<name>A0A1Z4JRC3_LEPBY</name>
<evidence type="ECO:0000313" key="3">
    <source>
        <dbReference type="Proteomes" id="UP000217895"/>
    </source>
</evidence>
<dbReference type="Proteomes" id="UP000217895">
    <property type="component" value="Plasmid Plasmid1 dna"/>
</dbReference>
<feature type="transmembrane region" description="Helical" evidence="1">
    <location>
        <begin position="243"/>
        <end position="261"/>
    </location>
</feature>
<feature type="transmembrane region" description="Helical" evidence="1">
    <location>
        <begin position="268"/>
        <end position="292"/>
    </location>
</feature>
<feature type="transmembrane region" description="Helical" evidence="1">
    <location>
        <begin position="329"/>
        <end position="353"/>
    </location>
</feature>
<gene>
    <name evidence="2" type="ORF">NIES2135_61920</name>
</gene>
<keyword evidence="1" id="KW-0812">Transmembrane</keyword>
<feature type="transmembrane region" description="Helical" evidence="1">
    <location>
        <begin position="44"/>
        <end position="64"/>
    </location>
</feature>
<sequence length="357" mass="37381">MQLLGQIVDPDTSLNINETLSRATAAVWDSSWQSALNGPLYTTLTRLGLTLAVLCGAVFLLQFTKNMLEDETNRPLSELFWIVVVFVLLFNNGAALAGVTTLMRSMVNTTNEQVIGVISQDIRVDKILSAMANYASVRGQIAELSHRCDSFTTNDKVQECLKKVEQDAQTALNAVPADERAGAWYEQLVKFAAAAIQNPLGTLADAATTAAATALKATTAPLLTLVQIILMACQVAFQHLIEASLLLTALLGPIAVATSLLPIGAKPLYAWITAFWSLGICKLSLNIITGLIAVATYNTGPKDLFPASIALGIFAPVAALALSAGGGMAIFNGIVAAIGTTTTIIASGAAAFVGGGK</sequence>
<geneLocation type="plasmid" evidence="2">
    <name>plasmid1</name>
</geneLocation>
<keyword evidence="1" id="KW-1133">Transmembrane helix</keyword>
<reference evidence="2 3" key="1">
    <citation type="submission" date="2017-06" db="EMBL/GenBank/DDBJ databases">
        <title>Genome sequencing of cyanobaciteial culture collection at National Institute for Environmental Studies (NIES).</title>
        <authorList>
            <person name="Hirose Y."/>
            <person name="Shimura Y."/>
            <person name="Fujisawa T."/>
            <person name="Nakamura Y."/>
            <person name="Kawachi M."/>
        </authorList>
    </citation>
    <scope>NUCLEOTIDE SEQUENCE [LARGE SCALE GENOMIC DNA]</scope>
    <source>
        <strain evidence="2 3">NIES-2135</strain>
        <plasmid evidence="3">Plasmid Plasmid1 dna</plasmid>
    </source>
</reference>
<dbReference type="AlphaFoldDB" id="A0A1Z4JRC3"/>
<accession>A0A1Z4JRC3</accession>
<protein>
    <recommendedName>
        <fullName evidence="4">NAD/NADP transhydrogenase beta subunit</fullName>
    </recommendedName>
</protein>
<keyword evidence="3" id="KW-1185">Reference proteome</keyword>
<feature type="transmembrane region" description="Helical" evidence="1">
    <location>
        <begin position="79"/>
        <end position="99"/>
    </location>
</feature>